<evidence type="ECO:0000313" key="9">
    <source>
        <dbReference type="Proteomes" id="UP001497744"/>
    </source>
</evidence>
<sequence length="431" mass="48566">MADKDQNIEQWKIKQLIRSLEAAKGNGTSMISLIIRPKDEIPRINKMLADEYGTASNIKSRVNRLSVLGAITSTQQKLKLYNRTPPNGLVLYCGTVITDDGKEKRVSLDFEPFKPINTSLYLCDNKFHVEALKELLESDDKFGFIVMDGNGALYGTLQGSSKEILHTFSVDLPKKHGRGGQSALRFARLRMERRHNYVRKVAENAVLMFITNDKVNVSGLILAGSADFKNDLMGSDMFDPRLAAKVLKIVDVSYGGENGFQQAIELSAECLSNVKFIQEKKLITRFFEEISQDTGKYVFGAKETVTALESGTVEALLVFEALEVVRVVLKHPQTGEETVLFLTNDQERRDEHFKDAKNNVDLETVERTPLTEWIVNNYSNYGAVLHFVSNKSQEGAQFHMGFGGIGGFLRYKMDMTEYYDDQVDDDDDSFM</sequence>
<dbReference type="InterPro" id="IPR005140">
    <property type="entry name" value="eRF1_Pelota-like_N"/>
</dbReference>
<dbReference type="InterPro" id="IPR005142">
    <property type="entry name" value="eRF1_3"/>
</dbReference>
<proteinExistence type="inferred from homology"/>
<dbReference type="FunFam" id="3.30.420.60:FF:000001">
    <property type="entry name" value="Eukaryotic peptide chain release factor subunit 1"/>
    <property type="match status" value="1"/>
</dbReference>
<evidence type="ECO:0000313" key="8">
    <source>
        <dbReference type="EMBL" id="GIX66396.1"/>
    </source>
</evidence>
<dbReference type="GO" id="GO:0005737">
    <property type="term" value="C:cytoplasm"/>
    <property type="evidence" value="ECO:0007669"/>
    <property type="project" value="UniProtKB-SubCell"/>
</dbReference>
<dbReference type="InterPro" id="IPR005141">
    <property type="entry name" value="eRF1_2"/>
</dbReference>
<dbReference type="EMBL" id="BPLF01000006">
    <property type="protein sequence ID" value="GIX66396.1"/>
    <property type="molecule type" value="Genomic_DNA"/>
</dbReference>
<dbReference type="SUPFAM" id="SSF55481">
    <property type="entry name" value="N-terminal domain of eukaryotic peptide chain release factor subunit 1, ERF1"/>
    <property type="match status" value="1"/>
</dbReference>
<accession>A0AAV4M2V1</accession>
<dbReference type="RefSeq" id="XP_067718465.1">
    <property type="nucleotide sequence ID" value="XM_067862364.1"/>
</dbReference>
<evidence type="ECO:0000256" key="6">
    <source>
        <dbReference type="ARBA" id="ARBA00022917"/>
    </source>
</evidence>
<dbReference type="Gene3D" id="3.30.960.10">
    <property type="entry name" value="eRF1 domain 1"/>
    <property type="match status" value="1"/>
</dbReference>
<dbReference type="Pfam" id="PF03463">
    <property type="entry name" value="eRF1_1"/>
    <property type="match status" value="1"/>
</dbReference>
<dbReference type="InterPro" id="IPR042226">
    <property type="entry name" value="eFR1_2_sf"/>
</dbReference>
<dbReference type="GeneID" id="94197877"/>
<feature type="domain" description="eRF1/Pelota-like N-terminal" evidence="7">
    <location>
        <begin position="1"/>
        <end position="137"/>
    </location>
</feature>
<dbReference type="GO" id="GO:0003747">
    <property type="term" value="F:translation release factor activity"/>
    <property type="evidence" value="ECO:0007669"/>
    <property type="project" value="InterPro"/>
</dbReference>
<dbReference type="InterPro" id="IPR029064">
    <property type="entry name" value="Ribosomal_eL30-like_sf"/>
</dbReference>
<evidence type="ECO:0000259" key="7">
    <source>
        <dbReference type="SMART" id="SM01194"/>
    </source>
</evidence>
<dbReference type="InterPro" id="IPR024049">
    <property type="entry name" value="eRF1_1_sf"/>
</dbReference>
<reference evidence="8 9" key="1">
    <citation type="submission" date="2021-06" db="EMBL/GenBank/DDBJ databases">
        <title>Genome sequence of Babesia caballi.</title>
        <authorList>
            <person name="Yamagishi J."/>
            <person name="Kidaka T."/>
            <person name="Ochi A."/>
        </authorList>
    </citation>
    <scope>NUCLEOTIDE SEQUENCE [LARGE SCALE GENOMIC DNA]</scope>
    <source>
        <strain evidence="8">USDA-D6B2</strain>
    </source>
</reference>
<dbReference type="NCBIfam" id="TIGR03676">
    <property type="entry name" value="aRF1_eRF1"/>
    <property type="match status" value="1"/>
</dbReference>
<comment type="caution">
    <text evidence="8">The sequence shown here is derived from an EMBL/GenBank/DDBJ whole genome shotgun (WGS) entry which is preliminary data.</text>
</comment>
<organism evidence="8 9">
    <name type="scientific">Babesia caballi</name>
    <dbReference type="NCBI Taxonomy" id="5871"/>
    <lineage>
        <taxon>Eukaryota</taxon>
        <taxon>Sar</taxon>
        <taxon>Alveolata</taxon>
        <taxon>Apicomplexa</taxon>
        <taxon>Aconoidasida</taxon>
        <taxon>Piroplasmida</taxon>
        <taxon>Babesiidae</taxon>
        <taxon>Babesia</taxon>
    </lineage>
</organism>
<protein>
    <recommendedName>
        <fullName evidence="4">Eukaryotic peptide chain release factor subunit 1</fullName>
    </recommendedName>
</protein>
<dbReference type="Pfam" id="PF03465">
    <property type="entry name" value="eRF1_3"/>
    <property type="match status" value="1"/>
</dbReference>
<name>A0AAV4M2V1_BABCB</name>
<evidence type="ECO:0000256" key="3">
    <source>
        <dbReference type="ARBA" id="ARBA00011520"/>
    </source>
</evidence>
<dbReference type="FunFam" id="3.30.960.10:FF:000001">
    <property type="entry name" value="Eukaryotic peptide chain release factor subunit 1"/>
    <property type="match status" value="1"/>
</dbReference>
<dbReference type="SUPFAM" id="SSF53137">
    <property type="entry name" value="Translational machinery components"/>
    <property type="match status" value="1"/>
</dbReference>
<dbReference type="SUPFAM" id="SSF55315">
    <property type="entry name" value="L30e-like"/>
    <property type="match status" value="1"/>
</dbReference>
<dbReference type="Gene3D" id="3.30.420.60">
    <property type="entry name" value="eRF1 domain 2"/>
    <property type="match status" value="1"/>
</dbReference>
<evidence type="ECO:0000256" key="1">
    <source>
        <dbReference type="ARBA" id="ARBA00004496"/>
    </source>
</evidence>
<keyword evidence="6" id="KW-0648">Protein biosynthesis</keyword>
<dbReference type="Gene3D" id="3.30.1330.30">
    <property type="match status" value="1"/>
</dbReference>
<dbReference type="InterPro" id="IPR004403">
    <property type="entry name" value="Peptide_chain-rel_eRF1/aRF1"/>
</dbReference>
<evidence type="ECO:0000256" key="5">
    <source>
        <dbReference type="ARBA" id="ARBA00022490"/>
    </source>
</evidence>
<gene>
    <name evidence="8" type="ORF">BcabD6B2_58320</name>
</gene>
<keyword evidence="9" id="KW-1185">Reference proteome</keyword>
<comment type="subunit">
    <text evidence="3">Heterodimer of two subunits, one of which binds GTP.</text>
</comment>
<dbReference type="SMART" id="SM01194">
    <property type="entry name" value="eRF1_1"/>
    <property type="match status" value="1"/>
</dbReference>
<dbReference type="PANTHER" id="PTHR10113">
    <property type="entry name" value="PEPTIDE CHAIN RELEASE FACTOR SUBUNIT 1"/>
    <property type="match status" value="1"/>
</dbReference>
<keyword evidence="5" id="KW-0963">Cytoplasm</keyword>
<dbReference type="Proteomes" id="UP001497744">
    <property type="component" value="Unassembled WGS sequence"/>
</dbReference>
<comment type="similarity">
    <text evidence="2">Belongs to the eukaryotic release factor 1 family.</text>
</comment>
<dbReference type="Pfam" id="PF03464">
    <property type="entry name" value="eRF1_2"/>
    <property type="match status" value="1"/>
</dbReference>
<evidence type="ECO:0000256" key="4">
    <source>
        <dbReference type="ARBA" id="ARBA00013382"/>
    </source>
</evidence>
<evidence type="ECO:0000256" key="2">
    <source>
        <dbReference type="ARBA" id="ARBA00005326"/>
    </source>
</evidence>
<comment type="subcellular location">
    <subcellularLocation>
        <location evidence="1">Cytoplasm</location>
    </subcellularLocation>
</comment>
<dbReference type="FunFam" id="3.30.1330.30:FF:000006">
    <property type="entry name" value="Peptide chain release factor subunit 1"/>
    <property type="match status" value="1"/>
</dbReference>
<dbReference type="AlphaFoldDB" id="A0AAV4M2V1"/>